<keyword evidence="6" id="KW-0228">DNA excision</keyword>
<dbReference type="Gene3D" id="3.40.50.300">
    <property type="entry name" value="P-loop containing nucleotide triphosphate hydrolases"/>
    <property type="match status" value="3"/>
</dbReference>
<dbReference type="Gene3D" id="3.30.1490.20">
    <property type="entry name" value="ATP-grasp fold, A domain"/>
    <property type="match status" value="1"/>
</dbReference>
<dbReference type="PANTHER" id="PTHR43152:SF3">
    <property type="entry name" value="UVRABC SYSTEM PROTEIN A"/>
    <property type="match status" value="1"/>
</dbReference>
<evidence type="ECO:0000313" key="15">
    <source>
        <dbReference type="EMBL" id="TWT60345.1"/>
    </source>
</evidence>
<reference evidence="15 16" key="1">
    <citation type="submission" date="2019-02" db="EMBL/GenBank/DDBJ databases">
        <title>Deep-cultivation of Planctomycetes and their phenomic and genomic characterization uncovers novel biology.</title>
        <authorList>
            <person name="Wiegand S."/>
            <person name="Jogler M."/>
            <person name="Boedeker C."/>
            <person name="Pinto D."/>
            <person name="Vollmers J."/>
            <person name="Rivas-Marin E."/>
            <person name="Kohn T."/>
            <person name="Peeters S.H."/>
            <person name="Heuer A."/>
            <person name="Rast P."/>
            <person name="Oberbeckmann S."/>
            <person name="Bunk B."/>
            <person name="Jeske O."/>
            <person name="Meyerdierks A."/>
            <person name="Storesund J.E."/>
            <person name="Kallscheuer N."/>
            <person name="Luecker S."/>
            <person name="Lage O.M."/>
            <person name="Pohl T."/>
            <person name="Merkel B.J."/>
            <person name="Hornburger P."/>
            <person name="Mueller R.-W."/>
            <person name="Bruemmer F."/>
            <person name="Labrenz M."/>
            <person name="Spormann A.M."/>
            <person name="Op Den Camp H."/>
            <person name="Overmann J."/>
            <person name="Amann R."/>
            <person name="Jetten M.S.M."/>
            <person name="Mascher T."/>
            <person name="Medema M.H."/>
            <person name="Devos D.P."/>
            <person name="Kaster A.-K."/>
            <person name="Ovreas L."/>
            <person name="Rohde M."/>
            <person name="Galperin M.Y."/>
            <person name="Jogler C."/>
        </authorList>
    </citation>
    <scope>NUCLEOTIDE SEQUENCE [LARGE SCALE GENOMIC DNA]</scope>
    <source>
        <strain evidence="15 16">Pan54</strain>
    </source>
</reference>
<evidence type="ECO:0000256" key="5">
    <source>
        <dbReference type="ARBA" id="ARBA00022763"/>
    </source>
</evidence>
<dbReference type="RefSeq" id="WP_146502484.1">
    <property type="nucleotide sequence ID" value="NZ_SJPG01000001.1"/>
</dbReference>
<gene>
    <name evidence="15" type="primary">uvrA_1</name>
    <name evidence="15" type="ORF">Pan54_10590</name>
</gene>
<evidence type="ECO:0000256" key="3">
    <source>
        <dbReference type="ARBA" id="ARBA00022737"/>
    </source>
</evidence>
<protein>
    <recommendedName>
        <fullName evidence="12">UvrABC system protein A</fullName>
    </recommendedName>
    <alternativeName>
        <fullName evidence="13">Excinuclease ABC subunit A</fullName>
    </alternativeName>
</protein>
<evidence type="ECO:0000259" key="14">
    <source>
        <dbReference type="PROSITE" id="PS50893"/>
    </source>
</evidence>
<keyword evidence="3" id="KW-0677">Repeat</keyword>
<evidence type="ECO:0000256" key="7">
    <source>
        <dbReference type="ARBA" id="ARBA00022840"/>
    </source>
</evidence>
<keyword evidence="2" id="KW-0963">Cytoplasm</keyword>
<dbReference type="PROSITE" id="PS50893">
    <property type="entry name" value="ABC_TRANSPORTER_2"/>
    <property type="match status" value="1"/>
</dbReference>
<dbReference type="InterPro" id="IPR003439">
    <property type="entry name" value="ABC_transporter-like_ATP-bd"/>
</dbReference>
<evidence type="ECO:0000256" key="13">
    <source>
        <dbReference type="ARBA" id="ARBA00042156"/>
    </source>
</evidence>
<dbReference type="GO" id="GO:0005737">
    <property type="term" value="C:cytoplasm"/>
    <property type="evidence" value="ECO:0007669"/>
    <property type="project" value="UniProtKB-SubCell"/>
</dbReference>
<organism evidence="15 16">
    <name type="scientific">Rubinisphaera italica</name>
    <dbReference type="NCBI Taxonomy" id="2527969"/>
    <lineage>
        <taxon>Bacteria</taxon>
        <taxon>Pseudomonadati</taxon>
        <taxon>Planctomycetota</taxon>
        <taxon>Planctomycetia</taxon>
        <taxon>Planctomycetales</taxon>
        <taxon>Planctomycetaceae</taxon>
        <taxon>Rubinisphaera</taxon>
    </lineage>
</organism>
<keyword evidence="4" id="KW-0547">Nucleotide-binding</keyword>
<comment type="subcellular location">
    <subcellularLocation>
        <location evidence="1">Cytoplasm</location>
    </subcellularLocation>
</comment>
<feature type="domain" description="ABC transporter" evidence="14">
    <location>
        <begin position="516"/>
        <end position="851"/>
    </location>
</feature>
<evidence type="ECO:0000256" key="1">
    <source>
        <dbReference type="ARBA" id="ARBA00004496"/>
    </source>
</evidence>
<evidence type="ECO:0000256" key="9">
    <source>
        <dbReference type="ARBA" id="ARBA00023125"/>
    </source>
</evidence>
<dbReference type="GO" id="GO:0006281">
    <property type="term" value="P:DNA repair"/>
    <property type="evidence" value="ECO:0007669"/>
    <property type="project" value="UniProtKB-KW"/>
</dbReference>
<evidence type="ECO:0000256" key="12">
    <source>
        <dbReference type="ARBA" id="ARBA00039316"/>
    </source>
</evidence>
<dbReference type="Proteomes" id="UP000316095">
    <property type="component" value="Unassembled WGS sequence"/>
</dbReference>
<keyword evidence="9" id="KW-0238">DNA-binding</keyword>
<evidence type="ECO:0000256" key="2">
    <source>
        <dbReference type="ARBA" id="ARBA00022490"/>
    </source>
</evidence>
<dbReference type="InterPro" id="IPR013815">
    <property type="entry name" value="ATP_grasp_subdomain_1"/>
</dbReference>
<dbReference type="EMBL" id="SJPG01000001">
    <property type="protein sequence ID" value="TWT60345.1"/>
    <property type="molecule type" value="Genomic_DNA"/>
</dbReference>
<keyword evidence="16" id="KW-1185">Reference proteome</keyword>
<dbReference type="Gene3D" id="1.20.1580.10">
    <property type="entry name" value="ABC transporter ATPase like domain"/>
    <property type="match status" value="3"/>
</dbReference>
<evidence type="ECO:0000256" key="11">
    <source>
        <dbReference type="ARBA" id="ARBA00038000"/>
    </source>
</evidence>
<accession>A0A5C5XDZ4</accession>
<dbReference type="OrthoDB" id="9809851at2"/>
<dbReference type="InterPro" id="IPR027417">
    <property type="entry name" value="P-loop_NTPase"/>
</dbReference>
<name>A0A5C5XDZ4_9PLAN</name>
<dbReference type="PANTHER" id="PTHR43152">
    <property type="entry name" value="UVRABC SYSTEM PROTEIN A"/>
    <property type="match status" value="1"/>
</dbReference>
<evidence type="ECO:0000256" key="10">
    <source>
        <dbReference type="ARBA" id="ARBA00023204"/>
    </source>
</evidence>
<dbReference type="AlphaFoldDB" id="A0A5C5XDZ4"/>
<keyword evidence="8" id="KW-0267">Excision nuclease</keyword>
<evidence type="ECO:0000256" key="4">
    <source>
        <dbReference type="ARBA" id="ARBA00022741"/>
    </source>
</evidence>
<dbReference type="Pfam" id="PF17760">
    <property type="entry name" value="UvrA_inter"/>
    <property type="match status" value="1"/>
</dbReference>
<keyword evidence="5" id="KW-0227">DNA damage</keyword>
<dbReference type="GO" id="GO:0016887">
    <property type="term" value="F:ATP hydrolysis activity"/>
    <property type="evidence" value="ECO:0007669"/>
    <property type="project" value="InterPro"/>
</dbReference>
<sequence length="861" mass="95635">MSESSSEKTIEIIGARVHNLQNVSVTIPLHQWTALAGVSGSGKSSLAFDTLHAESQRRYFETLSTSARNLLDQLERPDVDRIDNLPATIAIGLRNQPRFGNTTLSQTAELDELIIRLLIDSGELQCPQCRLGVRPQYLADVLQQISQFSEGIRFQVCIPVRVQAKKVDQLEAAIQEEKTFWENEGFHRFLDFSGTTSKSKKTASFLVIVDRLKSEKTENSRTAESVEQALNIGQGRCLILAEEVVAGIQYRIPISDERDREWQGYFFSSEPECPQCGTIYPELEPQLFRPTSPIGACAECSGRGIQVTNKSTHLCEGCEGSGLREVARLARFLPADSTSNSPLTYAEIQNFTLQELNENLNRIGSLSSSISQSLRTVLQKRIALLLELGLGSLQLNRLIRTLSQGEFQRVVLMSALNNDFVNTLYLFDEPTNGLHPADRLPVVKFLRQLVEHGNTVLTIEHHSDILAKADSVIELGPAAGKEGGTITYQGTVEPYLQQIKKEFQEKEDSNNSDFSNDQPDLLQLTDIHCHNLKGMDVQFPLKRLTAVTGVCGSGKSTLICETLYPALSLQIADRGEQKEAVTFENDPFRPAGKVASITGADSIDECVLMNETQLTKSSRSTPATYLKVFDDIRKLFAETVDAQARGYTPSRFSFNSSRGGRCSHCEGLGFIEMDMQFLANLTLPCPECHGSRFQPETLKVSYRNRNIHDVLSMTADEAFAFFRNHQSILRKLQLLRDVGLGYLTLGQSTATLSRGESQRLKLASYLNATSGLHQLFLFDEPASGLHPRDIETLLQSLKRLVEQGHTVIVIEHDSRIIQAADWVIDLGIDMETGESSAVYSGSPSGFRDCTESLTAQYLDHV</sequence>
<evidence type="ECO:0000256" key="8">
    <source>
        <dbReference type="ARBA" id="ARBA00022881"/>
    </source>
</evidence>
<dbReference type="GO" id="GO:0003677">
    <property type="term" value="F:DNA binding"/>
    <property type="evidence" value="ECO:0007669"/>
    <property type="project" value="UniProtKB-KW"/>
</dbReference>
<proteinExistence type="inferred from homology"/>
<evidence type="ECO:0000313" key="16">
    <source>
        <dbReference type="Proteomes" id="UP000316095"/>
    </source>
</evidence>
<dbReference type="GO" id="GO:0005524">
    <property type="term" value="F:ATP binding"/>
    <property type="evidence" value="ECO:0007669"/>
    <property type="project" value="UniProtKB-KW"/>
</dbReference>
<comment type="caution">
    <text evidence="15">The sequence shown here is derived from an EMBL/GenBank/DDBJ whole genome shotgun (WGS) entry which is preliminary data.</text>
</comment>
<comment type="similarity">
    <text evidence="11">Belongs to the ABC transporter superfamily. UvrA family.</text>
</comment>
<keyword evidence="7" id="KW-0067">ATP-binding</keyword>
<keyword evidence="10" id="KW-0234">DNA repair</keyword>
<evidence type="ECO:0000256" key="6">
    <source>
        <dbReference type="ARBA" id="ARBA00022769"/>
    </source>
</evidence>
<dbReference type="InterPro" id="IPR041102">
    <property type="entry name" value="UvrA_inter"/>
</dbReference>
<dbReference type="SUPFAM" id="SSF52540">
    <property type="entry name" value="P-loop containing nucleoside triphosphate hydrolases"/>
    <property type="match status" value="2"/>
</dbReference>
<dbReference type="GO" id="GO:0004518">
    <property type="term" value="F:nuclease activity"/>
    <property type="evidence" value="ECO:0007669"/>
    <property type="project" value="UniProtKB-KW"/>
</dbReference>